<dbReference type="InterPro" id="IPR004107">
    <property type="entry name" value="Integrase_SAM-like_N"/>
</dbReference>
<evidence type="ECO:0000259" key="4">
    <source>
        <dbReference type="PROSITE" id="PS51900"/>
    </source>
</evidence>
<proteinExistence type="predicted"/>
<keyword evidence="1" id="KW-0229">DNA integration</keyword>
<dbReference type="AlphaFoldDB" id="A0A8J7Q011"/>
<dbReference type="Gene3D" id="1.10.150.130">
    <property type="match status" value="1"/>
</dbReference>
<evidence type="ECO:0000256" key="3">
    <source>
        <dbReference type="PROSITE-ProRule" id="PRU01248"/>
    </source>
</evidence>
<comment type="caution">
    <text evidence="5">The sequence shown here is derived from an EMBL/GenBank/DDBJ whole genome shotgun (WGS) entry which is preliminary data.</text>
</comment>
<keyword evidence="2 3" id="KW-0238">DNA-binding</keyword>
<evidence type="ECO:0000313" key="5">
    <source>
        <dbReference type="EMBL" id="MBN9412728.1"/>
    </source>
</evidence>
<dbReference type="InterPro" id="IPR044068">
    <property type="entry name" value="CB"/>
</dbReference>
<name>A0A8J7Q011_9PROT</name>
<evidence type="ECO:0000256" key="1">
    <source>
        <dbReference type="ARBA" id="ARBA00022908"/>
    </source>
</evidence>
<dbReference type="Pfam" id="PF02899">
    <property type="entry name" value="Phage_int_SAM_1"/>
    <property type="match status" value="1"/>
</dbReference>
<protein>
    <submittedName>
        <fullName evidence="5">Site-specific integrase</fullName>
    </submittedName>
</protein>
<reference evidence="5" key="1">
    <citation type="submission" date="2021-02" db="EMBL/GenBank/DDBJ databases">
        <title>Thiocyanate and organic carbon inputs drive convergent selection for specific autotrophic Afipia and Thiobacillus strains within complex microbiomes.</title>
        <authorList>
            <person name="Huddy R.J."/>
            <person name="Sachdeva R."/>
            <person name="Kadzinga F."/>
            <person name="Kantor R.S."/>
            <person name="Harrison S.T.L."/>
            <person name="Banfield J.F."/>
        </authorList>
    </citation>
    <scope>NUCLEOTIDE SEQUENCE</scope>
    <source>
        <strain evidence="5">SCN18_10_11_15_R4_P_38_20</strain>
    </source>
</reference>
<gene>
    <name evidence="5" type="ORF">J0H12_02220</name>
</gene>
<dbReference type="GO" id="GO:0015074">
    <property type="term" value="P:DNA integration"/>
    <property type="evidence" value="ECO:0007669"/>
    <property type="project" value="UniProtKB-KW"/>
</dbReference>
<dbReference type="Proteomes" id="UP000664414">
    <property type="component" value="Unassembled WGS sequence"/>
</dbReference>
<evidence type="ECO:0000313" key="6">
    <source>
        <dbReference type="Proteomes" id="UP000664414"/>
    </source>
</evidence>
<accession>A0A8J7Q011</accession>
<dbReference type="GO" id="GO:0003677">
    <property type="term" value="F:DNA binding"/>
    <property type="evidence" value="ECO:0007669"/>
    <property type="project" value="UniProtKB-UniRule"/>
</dbReference>
<feature type="domain" description="Core-binding (CB)" evidence="4">
    <location>
        <begin position="19"/>
        <end position="56"/>
    </location>
</feature>
<dbReference type="InterPro" id="IPR010998">
    <property type="entry name" value="Integrase_recombinase_N"/>
</dbReference>
<dbReference type="PROSITE" id="PS51900">
    <property type="entry name" value="CB"/>
    <property type="match status" value="1"/>
</dbReference>
<sequence>MVERETRSFAFIPSQIISISLQPYLQEWLNWLTVEKDVSLHTVSNYSRDLGAYLTH</sequence>
<organism evidence="5 6">
    <name type="scientific">Candidatus Paracaedimonas acanthamoebae</name>
    <dbReference type="NCBI Taxonomy" id="244581"/>
    <lineage>
        <taxon>Bacteria</taxon>
        <taxon>Pseudomonadati</taxon>
        <taxon>Pseudomonadota</taxon>
        <taxon>Alphaproteobacteria</taxon>
        <taxon>Holosporales</taxon>
        <taxon>Caedimonadaceae</taxon>
        <taxon>Candidatus Paracaedimonas</taxon>
    </lineage>
</organism>
<dbReference type="EMBL" id="JAFKGL010000012">
    <property type="protein sequence ID" value="MBN9412728.1"/>
    <property type="molecule type" value="Genomic_DNA"/>
</dbReference>
<evidence type="ECO:0000256" key="2">
    <source>
        <dbReference type="ARBA" id="ARBA00023125"/>
    </source>
</evidence>